<reference evidence="1 2" key="1">
    <citation type="submission" date="2018-08" db="EMBL/GenBank/DDBJ databases">
        <title>Isolation, diversity and antifungal activity of Actinobacteria from cow dung.</title>
        <authorList>
            <person name="Ling L."/>
        </authorList>
    </citation>
    <scope>NUCLEOTIDE SEQUENCE [LARGE SCALE GENOMIC DNA]</scope>
    <source>
        <strain evidence="1 2">NEAU-LLE</strain>
    </source>
</reference>
<name>A0A371NTQ8_9MICO</name>
<dbReference type="OrthoDB" id="5062795at2"/>
<comment type="caution">
    <text evidence="1">The sequence shown here is derived from an EMBL/GenBank/DDBJ whole genome shotgun (WGS) entry which is preliminary data.</text>
</comment>
<organism evidence="1 2">
    <name type="scientific">Microbacterium bovistercoris</name>
    <dbReference type="NCBI Taxonomy" id="2293570"/>
    <lineage>
        <taxon>Bacteria</taxon>
        <taxon>Bacillati</taxon>
        <taxon>Actinomycetota</taxon>
        <taxon>Actinomycetes</taxon>
        <taxon>Micrococcales</taxon>
        <taxon>Microbacteriaceae</taxon>
        <taxon>Microbacterium</taxon>
    </lineage>
</organism>
<protein>
    <recommendedName>
        <fullName evidence="3">TetR family transcriptional regulator</fullName>
    </recommendedName>
</protein>
<dbReference type="AlphaFoldDB" id="A0A371NTQ8"/>
<evidence type="ECO:0000313" key="2">
    <source>
        <dbReference type="Proteomes" id="UP000262172"/>
    </source>
</evidence>
<dbReference type="RefSeq" id="WP_116242602.1">
    <property type="nucleotide sequence ID" value="NZ_QUAB01000044.1"/>
</dbReference>
<evidence type="ECO:0000313" key="1">
    <source>
        <dbReference type="EMBL" id="REJ04998.1"/>
    </source>
</evidence>
<keyword evidence="2" id="KW-1185">Reference proteome</keyword>
<dbReference type="Proteomes" id="UP000262172">
    <property type="component" value="Unassembled WGS sequence"/>
</dbReference>
<dbReference type="EMBL" id="QUAB01000044">
    <property type="protein sequence ID" value="REJ04998.1"/>
    <property type="molecule type" value="Genomic_DNA"/>
</dbReference>
<proteinExistence type="predicted"/>
<gene>
    <name evidence="1" type="ORF">DY023_12175</name>
</gene>
<sequence>MPADVNPRVESTRRASRARVVTLARILLPTWDGSLAALTTELRTEAGLSDGAFRTLFPTDSALLHAVDLELIEECAQRVRSAAETFDPREHDGEDLVLALSIALAEARPLDWSSLTIRLRERQLAASTGARSEDVIESERAFLPALLDAFELLLSQIGREFEWQPALGVRVVILTYERSFESWIMSGGDEKSFAGSPFVRQTLPALLIGVSRPVAEA</sequence>
<accession>A0A371NTQ8</accession>
<evidence type="ECO:0008006" key="3">
    <source>
        <dbReference type="Google" id="ProtNLM"/>
    </source>
</evidence>